<keyword evidence="3" id="KW-1185">Reference proteome</keyword>
<proteinExistence type="predicted"/>
<comment type="caution">
    <text evidence="2">The sequence shown here is derived from an EMBL/GenBank/DDBJ whole genome shotgun (WGS) entry which is preliminary data.</text>
</comment>
<accession>A0A2A9P406</accession>
<evidence type="ECO:0000313" key="2">
    <source>
        <dbReference type="EMBL" id="PFH56078.1"/>
    </source>
</evidence>
<dbReference type="AlphaFoldDB" id="A0A2A9P406"/>
<gene>
    <name evidence="2" type="ORF">XA68_17089</name>
</gene>
<dbReference type="EMBL" id="LAZP02000669">
    <property type="protein sequence ID" value="PFH56078.1"/>
    <property type="molecule type" value="Genomic_DNA"/>
</dbReference>
<organism evidence="2 3">
    <name type="scientific">Ophiocordyceps unilateralis</name>
    <name type="common">Zombie-ant fungus</name>
    <name type="synonym">Torrubia unilateralis</name>
    <dbReference type="NCBI Taxonomy" id="268505"/>
    <lineage>
        <taxon>Eukaryota</taxon>
        <taxon>Fungi</taxon>
        <taxon>Dikarya</taxon>
        <taxon>Ascomycota</taxon>
        <taxon>Pezizomycotina</taxon>
        <taxon>Sordariomycetes</taxon>
        <taxon>Hypocreomycetidae</taxon>
        <taxon>Hypocreales</taxon>
        <taxon>Ophiocordycipitaceae</taxon>
        <taxon>Ophiocordyceps</taxon>
    </lineage>
</organism>
<name>A0A2A9P406_OPHUN</name>
<evidence type="ECO:0000256" key="1">
    <source>
        <dbReference type="SAM" id="MobiDB-lite"/>
    </source>
</evidence>
<protein>
    <submittedName>
        <fullName evidence="2">Uncharacterized protein</fullName>
    </submittedName>
</protein>
<reference evidence="2 3" key="1">
    <citation type="journal article" date="2015" name="BMC Genomics">
        <title>Gene expression during zombie ant biting behavior reflects the complexity underlying fungal parasitic behavioral manipulation.</title>
        <authorList>
            <person name="de Bekker C."/>
            <person name="Ohm R.A."/>
            <person name="Loreto R.G."/>
            <person name="Sebastian A."/>
            <person name="Albert I."/>
            <person name="Merrow M."/>
            <person name="Brachmann A."/>
            <person name="Hughes D.P."/>
        </authorList>
    </citation>
    <scope>NUCLEOTIDE SEQUENCE [LARGE SCALE GENOMIC DNA]</scope>
    <source>
        <strain evidence="2 3">SC16a</strain>
    </source>
</reference>
<evidence type="ECO:0000313" key="3">
    <source>
        <dbReference type="Proteomes" id="UP000037136"/>
    </source>
</evidence>
<dbReference type="Proteomes" id="UP000037136">
    <property type="component" value="Unassembled WGS sequence"/>
</dbReference>
<feature type="region of interest" description="Disordered" evidence="1">
    <location>
        <begin position="47"/>
        <end position="83"/>
    </location>
</feature>
<sequence length="83" mass="9320">MAHLPALLCPGTLEPDEPPHEACWDVDDLTVLTTTERETHLVTRIAEGRPAGRGPTIAEHRRQRKKEMGRERAVWAEGAKLSR</sequence>
<reference evidence="2 3" key="2">
    <citation type="journal article" date="2017" name="Sci. Rep.">
        <title>Ant-infecting Ophiocordyceps genomes reveal a high diversity of potential behavioral manipulation genes and a possible major role for enterotoxins.</title>
        <authorList>
            <person name="de Bekker C."/>
            <person name="Ohm R.A."/>
            <person name="Evans H.C."/>
            <person name="Brachmann A."/>
            <person name="Hughes D.P."/>
        </authorList>
    </citation>
    <scope>NUCLEOTIDE SEQUENCE [LARGE SCALE GENOMIC DNA]</scope>
    <source>
        <strain evidence="2 3">SC16a</strain>
    </source>
</reference>